<dbReference type="NCBIfam" id="TIGR01509">
    <property type="entry name" value="HAD-SF-IA-v3"/>
    <property type="match status" value="1"/>
</dbReference>
<dbReference type="RefSeq" id="WP_146825746.1">
    <property type="nucleotide sequence ID" value="NZ_BAAAYQ010000001.1"/>
</dbReference>
<dbReference type="InterPro" id="IPR052898">
    <property type="entry name" value="ACAD10-like"/>
</dbReference>
<gene>
    <name evidence="1" type="ORF">AFL01nite_06590</name>
</gene>
<comment type="caution">
    <text evidence="1">The sequence shown here is derived from an EMBL/GenBank/DDBJ whole genome shotgun (WGS) entry which is preliminary data.</text>
</comment>
<dbReference type="InterPro" id="IPR036412">
    <property type="entry name" value="HAD-like_sf"/>
</dbReference>
<sequence length="230" mass="24551">MTVTADAAPQDVFASVDPPRAVLFDFGGVLTTSVFASFARCSREISGDPDLLLQVVAQDEGASAALVEHECGRIEDEEFEAAVARGLAARGVEVEPAGLIARMQRDLLPDEAMRSVVSQLRERGIAVALVSNSLGRDCYAGHDLEALFDVRVISGTEGVRKPSRELYRIACERLGVAPTEALMIDDLAINVRAAHAMGLGGVVHRRADRTAEQLATLLSLEPGALLETRS</sequence>
<dbReference type="Gene3D" id="3.40.50.1000">
    <property type="entry name" value="HAD superfamily/HAD-like"/>
    <property type="match status" value="1"/>
</dbReference>
<dbReference type="SUPFAM" id="SSF56784">
    <property type="entry name" value="HAD-like"/>
    <property type="match status" value="1"/>
</dbReference>
<proteinExistence type="predicted"/>
<dbReference type="PANTHER" id="PTHR47829:SF1">
    <property type="entry name" value="HAD FAMILY PHOSPHATASE"/>
    <property type="match status" value="1"/>
</dbReference>
<dbReference type="EMBL" id="BJZQ01000002">
    <property type="protein sequence ID" value="GEO88332.1"/>
    <property type="molecule type" value="Genomic_DNA"/>
</dbReference>
<organism evidence="1 2">
    <name type="scientific">Aeromicrobium flavum</name>
    <dbReference type="NCBI Taxonomy" id="416568"/>
    <lineage>
        <taxon>Bacteria</taxon>
        <taxon>Bacillati</taxon>
        <taxon>Actinomycetota</taxon>
        <taxon>Actinomycetes</taxon>
        <taxon>Propionibacteriales</taxon>
        <taxon>Nocardioidaceae</taxon>
        <taxon>Aeromicrobium</taxon>
    </lineage>
</organism>
<dbReference type="SFLD" id="SFLDS00003">
    <property type="entry name" value="Haloacid_Dehalogenase"/>
    <property type="match status" value="1"/>
</dbReference>
<dbReference type="OrthoDB" id="9795007at2"/>
<evidence type="ECO:0000313" key="2">
    <source>
        <dbReference type="Proteomes" id="UP000321769"/>
    </source>
</evidence>
<evidence type="ECO:0000313" key="1">
    <source>
        <dbReference type="EMBL" id="GEO88332.1"/>
    </source>
</evidence>
<dbReference type="Proteomes" id="UP000321769">
    <property type="component" value="Unassembled WGS sequence"/>
</dbReference>
<dbReference type="AlphaFoldDB" id="A0A512HS88"/>
<protein>
    <submittedName>
        <fullName evidence="1">Phosphoglycolate phosphatase</fullName>
    </submittedName>
</protein>
<reference evidence="1 2" key="1">
    <citation type="submission" date="2019-07" db="EMBL/GenBank/DDBJ databases">
        <title>Whole genome shotgun sequence of Aeromicrobium flavum NBRC 107625.</title>
        <authorList>
            <person name="Hosoyama A."/>
            <person name="Uohara A."/>
            <person name="Ohji S."/>
            <person name="Ichikawa N."/>
        </authorList>
    </citation>
    <scope>NUCLEOTIDE SEQUENCE [LARGE SCALE GENOMIC DNA]</scope>
    <source>
        <strain evidence="1 2">NBRC 107625</strain>
    </source>
</reference>
<dbReference type="SFLD" id="SFLDG01129">
    <property type="entry name" value="C1.5:_HAD__Beta-PGM__Phosphata"/>
    <property type="match status" value="1"/>
</dbReference>
<dbReference type="PRINTS" id="PR00413">
    <property type="entry name" value="HADHALOGNASE"/>
</dbReference>
<keyword evidence="2" id="KW-1185">Reference proteome</keyword>
<dbReference type="PANTHER" id="PTHR47829">
    <property type="entry name" value="HYDROLASE, PUTATIVE (AFU_ORTHOLOGUE AFUA_1G12880)-RELATED"/>
    <property type="match status" value="1"/>
</dbReference>
<accession>A0A512HS88</accession>
<dbReference type="InterPro" id="IPR006439">
    <property type="entry name" value="HAD-SF_hydro_IA"/>
</dbReference>
<dbReference type="Pfam" id="PF00702">
    <property type="entry name" value="Hydrolase"/>
    <property type="match status" value="1"/>
</dbReference>
<dbReference type="CDD" id="cd02603">
    <property type="entry name" value="HAD_sEH-N_like"/>
    <property type="match status" value="1"/>
</dbReference>
<name>A0A512HS88_9ACTN</name>
<dbReference type="InterPro" id="IPR023214">
    <property type="entry name" value="HAD_sf"/>
</dbReference>